<organism evidence="2 3">
    <name type="scientific">Lentzea albidocapillata</name>
    <dbReference type="NCBI Taxonomy" id="40571"/>
    <lineage>
        <taxon>Bacteria</taxon>
        <taxon>Bacillati</taxon>
        <taxon>Actinomycetota</taxon>
        <taxon>Actinomycetes</taxon>
        <taxon>Pseudonocardiales</taxon>
        <taxon>Pseudonocardiaceae</taxon>
        <taxon>Lentzea</taxon>
    </lineage>
</organism>
<dbReference type="InterPro" id="IPR009061">
    <property type="entry name" value="DNA-bd_dom_put_sf"/>
</dbReference>
<protein>
    <submittedName>
        <fullName evidence="2">Helix-turn-helix domain-containing protein</fullName>
    </submittedName>
</protein>
<feature type="domain" description="Helix-turn-helix" evidence="1">
    <location>
        <begin position="15"/>
        <end position="63"/>
    </location>
</feature>
<keyword evidence="3" id="KW-1185">Reference proteome</keyword>
<reference evidence="3" key="1">
    <citation type="submission" date="2017-04" db="EMBL/GenBank/DDBJ databases">
        <authorList>
            <person name="Varghese N."/>
            <person name="Submissions S."/>
        </authorList>
    </citation>
    <scope>NUCLEOTIDE SEQUENCE [LARGE SCALE GENOMIC DNA]</scope>
    <source>
        <strain evidence="3">DSM 44073</strain>
    </source>
</reference>
<dbReference type="RefSeq" id="WP_030481887.1">
    <property type="nucleotide sequence ID" value="NZ_FWYC01000024.1"/>
</dbReference>
<dbReference type="EMBL" id="FWYC01000024">
    <property type="protein sequence ID" value="SMD25067.1"/>
    <property type="molecule type" value="Genomic_DNA"/>
</dbReference>
<evidence type="ECO:0000313" key="2">
    <source>
        <dbReference type="EMBL" id="SMD25067.1"/>
    </source>
</evidence>
<dbReference type="Gene3D" id="1.10.10.10">
    <property type="entry name" value="Winged helix-like DNA-binding domain superfamily/Winged helix DNA-binding domain"/>
    <property type="match status" value="1"/>
</dbReference>
<dbReference type="InterPro" id="IPR041657">
    <property type="entry name" value="HTH_17"/>
</dbReference>
<dbReference type="Proteomes" id="UP000192840">
    <property type="component" value="Unassembled WGS sequence"/>
</dbReference>
<proteinExistence type="predicted"/>
<gene>
    <name evidence="2" type="ORF">SAMN05660733_07971</name>
</gene>
<name>A0A1W2FSX5_9PSEU</name>
<dbReference type="Pfam" id="PF12728">
    <property type="entry name" value="HTH_17"/>
    <property type="match status" value="1"/>
</dbReference>
<dbReference type="STRING" id="40571.SAMN05660733_07971"/>
<evidence type="ECO:0000313" key="3">
    <source>
        <dbReference type="Proteomes" id="UP000192840"/>
    </source>
</evidence>
<evidence type="ECO:0000259" key="1">
    <source>
        <dbReference type="Pfam" id="PF12728"/>
    </source>
</evidence>
<dbReference type="eggNOG" id="COG3311">
    <property type="taxonomic scope" value="Bacteria"/>
</dbReference>
<dbReference type="AlphaFoldDB" id="A0A1W2FSX5"/>
<dbReference type="SUPFAM" id="SSF46955">
    <property type="entry name" value="Putative DNA-binding domain"/>
    <property type="match status" value="1"/>
</dbReference>
<sequence>MSDRPRFITVECLWTPAVLADFLGIPEKTLTDWRYRSVGPAFVRLGKHVRYRPDDVRDWLDGQIAA</sequence>
<dbReference type="InterPro" id="IPR036388">
    <property type="entry name" value="WH-like_DNA-bd_sf"/>
</dbReference>
<accession>A0A1W2FSX5</accession>
<dbReference type="OrthoDB" id="5524782at2"/>